<dbReference type="Pfam" id="PF00271">
    <property type="entry name" value="Helicase_C"/>
    <property type="match status" value="1"/>
</dbReference>
<dbReference type="SMART" id="SM00490">
    <property type="entry name" value="HELICc"/>
    <property type="match status" value="1"/>
</dbReference>
<dbReference type="Gene3D" id="3.40.50.300">
    <property type="entry name" value="P-loop containing nucleotide triphosphate hydrolases"/>
    <property type="match status" value="2"/>
</dbReference>
<evidence type="ECO:0000256" key="9">
    <source>
        <dbReference type="SAM" id="MobiDB-lite"/>
    </source>
</evidence>
<sequence>MSSDEFELDDAALGELDAIETAYANGTALPPKSIVNRPGLVQRDLFGGTVVQPQKPPSRPGPSRAGTGGSARGGGGAGETATKVRLSKTWDPASFAKHGWSKKNAAVAKAKAKGKGKGKGRQRAYGSDEEAWDEEEVLDDDEEDDEEFLVDTTYDPNAPILPIKWPPDENAIKTFVYPVQRDKPLRTYQFNIVQRALYNNTLVSLPTGLGKTFIAACVMRVNPSFVALRRPLLLTCRLFCRLNFYRWYPRGKVIFLAPTRPLVTQQIKACHYIAGIPQEDCIELTGGTIPKLRSLGWATKRVIYSTPQTVERDLAKGRLDPRDVTCIVVDEAHRATGDYSYCGVIRYMMCRNPHFRVLALTATPGSKGDAVQEVIDNLHIGRIEVRADDSIDIRQYVHKKSFDLTILPLGPHLSALRDKWGELMKQFIQPLYTAGLIWSSDPVMLAPFVVQLAYGKIKSMPGGAKGNSQYFPQIKTLMMMARAMEYLVIQSVTAFESNLKDIQSAGSKTLVDSSGFRNILRETAALRSRAGYIGHPKMEKLRQMCLEHFKAAQDERDEYTGEKRETRVMIFCNFRAVVEEIVACLNTQWPLIKATPFVGQASSKGVRGKSQKEQLETIKKFKSGAYNVLVATSIGEEGLDIGEIDLIICYEANKSPIRMLQRVGRTGRARDGHIIVLMSAGREERNWDKANDAYNEVQNALTSGKTFDLYVDGERLLPDHVKPVCEKVEIKALPLDIEKMTMTGQSRLERRLLADEKKKEKKVRDPKANVPNDAFLGFRNAGQLAVANKAKPPTASQTMRERKSAALLDVDQEGEFRARWMFTLSGQPVRPHTFSTEDLPFDRGFTGSAHRIPSHSLRHLDLLAAMRIFDQLDDSKPEALDAWHDKHSNAFKPNLVHIFKREEGDPLPRAHPPLRRPPPSPLEEEPSLTYPALTGYPQPSSSKVPALEPRAKDDKPLFLRPSSASASPQLLPASPSSRLSQPASPLPPPPKRRRLSRSPEIFSPQAGLTTFRAAIVKHDPGAVDDSSAAETIDLSNVLSEDDQALPPRPPPPPRPPSTNFSIELDDDDNDMIWSDSELLKGALIRGQAASRSPIALEKGKGKGKEKEQPRPVGPRKSMEIIIDDSDGEVQQQRPPPLVPPAPRKPPSKAASVLPLAKSAIPAAAAPPKPAPIAFRPFVPPRPSGGSQPKPPHRRSSPEPSVPDSVGDPGLLDDPPPPRPARARSSCSPPLVLDDDEKIADDDDYSFFDLPDDAFDACLVNIPQEAVRGRARPSAAPDEIDDSIIMPPPPPSPSPAPTPNPAFRPAKSLAGPPPQPPAPMRRLAVPDTSSSSPAVPTGFRTASALLAALDRNLDADADISFGSTQAPKQLNRLRRGRQLSRGDVDNSSDPPSPPPKKRPQAAMKKKKPKKIALTHKLAAKAGIFDVEAINSDASGAEASSEDYLSENSIDRAFVAREGEDDDDDLEDSPGQAQFYRDSLATQAPPGFAPAFGAGKPRTWADPEAWRGRVGGVAGPVTPATPRSEEPSQWSYDSFCVPDDEDIEYERSSPHC</sequence>
<gene>
    <name evidence="12" type="primary">SPOSA6832_02605</name>
</gene>
<keyword evidence="5" id="KW-0347">Helicase</keyword>
<feature type="compositionally biased region" description="Pro residues" evidence="9">
    <location>
        <begin position="1046"/>
        <end position="1056"/>
    </location>
</feature>
<dbReference type="Proteomes" id="UP000243876">
    <property type="component" value="Unassembled WGS sequence"/>
</dbReference>
<dbReference type="GO" id="GO:0005524">
    <property type="term" value="F:ATP binding"/>
    <property type="evidence" value="ECO:0007669"/>
    <property type="project" value="UniProtKB-UniRule"/>
</dbReference>
<evidence type="ECO:0000259" key="11">
    <source>
        <dbReference type="PROSITE" id="PS51194"/>
    </source>
</evidence>
<dbReference type="EMBL" id="CENE01000010">
    <property type="protein sequence ID" value="CEQ40950.1"/>
    <property type="molecule type" value="Genomic_DNA"/>
</dbReference>
<evidence type="ECO:0000256" key="5">
    <source>
        <dbReference type="ARBA" id="ARBA00022806"/>
    </source>
</evidence>
<dbReference type="InterPro" id="IPR027417">
    <property type="entry name" value="P-loop_NTPase"/>
</dbReference>
<comment type="catalytic activity">
    <reaction evidence="8">
        <text>ATP + H2O = ADP + phosphate + H(+)</text>
        <dbReference type="Rhea" id="RHEA:13065"/>
        <dbReference type="ChEBI" id="CHEBI:15377"/>
        <dbReference type="ChEBI" id="CHEBI:15378"/>
        <dbReference type="ChEBI" id="CHEBI:30616"/>
        <dbReference type="ChEBI" id="CHEBI:43474"/>
        <dbReference type="ChEBI" id="CHEBI:456216"/>
        <dbReference type="EC" id="3.6.4.12"/>
    </reaction>
</comment>
<feature type="compositionally biased region" description="Low complexity" evidence="9">
    <location>
        <begin position="1147"/>
        <end position="1163"/>
    </location>
</feature>
<feature type="domain" description="Helicase C-terminal" evidence="11">
    <location>
        <begin position="554"/>
        <end position="717"/>
    </location>
</feature>
<feature type="compositionally biased region" description="Basic residues" evidence="9">
    <location>
        <begin position="1394"/>
        <end position="1410"/>
    </location>
</feature>
<feature type="region of interest" description="Disordered" evidence="9">
    <location>
        <begin position="1021"/>
        <end position="1068"/>
    </location>
</feature>
<dbReference type="GO" id="GO:0000400">
    <property type="term" value="F:four-way junction DNA binding"/>
    <property type="evidence" value="ECO:0007669"/>
    <property type="project" value="TreeGrafter"/>
</dbReference>
<evidence type="ECO:0000313" key="12">
    <source>
        <dbReference type="EMBL" id="CEQ40950.1"/>
    </source>
</evidence>
<feature type="compositionally biased region" description="Pro residues" evidence="9">
    <location>
        <begin position="909"/>
        <end position="921"/>
    </location>
</feature>
<dbReference type="InterPro" id="IPR011545">
    <property type="entry name" value="DEAD/DEAH_box_helicase_dom"/>
</dbReference>
<feature type="compositionally biased region" description="Gly residues" evidence="9">
    <location>
        <begin position="66"/>
        <end position="78"/>
    </location>
</feature>
<keyword evidence="13" id="KW-1185">Reference proteome</keyword>
<dbReference type="CDD" id="cd18801">
    <property type="entry name" value="SF2_C_FANCM_Hef"/>
    <property type="match status" value="1"/>
</dbReference>
<evidence type="ECO:0000313" key="13">
    <source>
        <dbReference type="Proteomes" id="UP000243876"/>
    </source>
</evidence>
<dbReference type="CDD" id="cd12091">
    <property type="entry name" value="FANCM_ID"/>
    <property type="match status" value="1"/>
</dbReference>
<protein>
    <recommendedName>
        <fullName evidence="8">ATP-dependent DNA helicase</fullName>
        <ecNumber evidence="8">3.6.4.12</ecNumber>
    </recommendedName>
</protein>
<dbReference type="InterPro" id="IPR001650">
    <property type="entry name" value="Helicase_C-like"/>
</dbReference>
<dbReference type="GO" id="GO:0016887">
    <property type="term" value="F:ATP hydrolysis activity"/>
    <property type="evidence" value="ECO:0007669"/>
    <property type="project" value="RHEA"/>
</dbReference>
<feature type="region of interest" description="Disordered" evidence="9">
    <location>
        <begin position="1508"/>
        <end position="1530"/>
    </location>
</feature>
<feature type="compositionally biased region" description="Basic and acidic residues" evidence="9">
    <location>
        <begin position="1097"/>
        <end position="1109"/>
    </location>
</feature>
<feature type="non-terminal residue" evidence="12">
    <location>
        <position position="1"/>
    </location>
</feature>
<proteinExistence type="inferred from homology"/>
<accession>A0A0D6EMU4</accession>
<feature type="domain" description="Helicase ATP-binding" evidence="10">
    <location>
        <begin position="192"/>
        <end position="382"/>
    </location>
</feature>
<evidence type="ECO:0000256" key="8">
    <source>
        <dbReference type="RuleBase" id="RU367027"/>
    </source>
</evidence>
<evidence type="ECO:0000256" key="7">
    <source>
        <dbReference type="ARBA" id="ARBA00023242"/>
    </source>
</evidence>
<feature type="region of interest" description="Disordered" evidence="9">
    <location>
        <begin position="1480"/>
        <end position="1499"/>
    </location>
</feature>
<dbReference type="Pfam" id="PF00270">
    <property type="entry name" value="DEAD"/>
    <property type="match status" value="1"/>
</dbReference>
<dbReference type="PROSITE" id="PS51192">
    <property type="entry name" value="HELICASE_ATP_BIND_1"/>
    <property type="match status" value="1"/>
</dbReference>
<keyword evidence="7" id="KW-0539">Nucleus</keyword>
<evidence type="ECO:0000259" key="10">
    <source>
        <dbReference type="PROSITE" id="PS51192"/>
    </source>
</evidence>
<evidence type="ECO:0000256" key="3">
    <source>
        <dbReference type="ARBA" id="ARBA00022741"/>
    </source>
</evidence>
<dbReference type="GO" id="GO:0005634">
    <property type="term" value="C:nucleus"/>
    <property type="evidence" value="ECO:0007669"/>
    <property type="project" value="UniProtKB-SubCell"/>
</dbReference>
<keyword evidence="4" id="KW-0378">Hydrolase</keyword>
<dbReference type="PROSITE" id="PS51194">
    <property type="entry name" value="HELICASE_CTER"/>
    <property type="match status" value="1"/>
</dbReference>
<reference evidence="13" key="1">
    <citation type="submission" date="2015-02" db="EMBL/GenBank/DDBJ databases">
        <authorList>
            <person name="Gon?alves P."/>
        </authorList>
    </citation>
    <scope>NUCLEOTIDE SEQUENCE [LARGE SCALE GENOMIC DNA]</scope>
</reference>
<organism evidence="12 13">
    <name type="scientific">Sporidiobolus salmonicolor</name>
    <name type="common">Yeast-like fungus</name>
    <name type="synonym">Sporobolomyces salmonicolor</name>
    <dbReference type="NCBI Taxonomy" id="5005"/>
    <lineage>
        <taxon>Eukaryota</taxon>
        <taxon>Fungi</taxon>
        <taxon>Dikarya</taxon>
        <taxon>Basidiomycota</taxon>
        <taxon>Pucciniomycotina</taxon>
        <taxon>Microbotryomycetes</taxon>
        <taxon>Sporidiobolales</taxon>
        <taxon>Sporidiobolaceae</taxon>
        <taxon>Sporobolomyces</taxon>
    </lineage>
</organism>
<feature type="region of interest" description="Disordered" evidence="9">
    <location>
        <begin position="904"/>
        <end position="1006"/>
    </location>
</feature>
<feature type="compositionally biased region" description="Acidic residues" evidence="9">
    <location>
        <begin position="127"/>
        <end position="146"/>
    </location>
</feature>
<dbReference type="InterPro" id="IPR044749">
    <property type="entry name" value="FANCM_DEXDc"/>
</dbReference>
<feature type="region of interest" description="Disordered" evidence="9">
    <location>
        <begin position="45"/>
        <end position="81"/>
    </location>
</feature>
<evidence type="ECO:0000256" key="1">
    <source>
        <dbReference type="ARBA" id="ARBA00004123"/>
    </source>
</evidence>
<comment type="subcellular location">
    <subcellularLocation>
        <location evidence="1 8">Nucleus</location>
    </subcellularLocation>
</comment>
<dbReference type="SUPFAM" id="SSF52540">
    <property type="entry name" value="P-loop containing nucleoside triphosphate hydrolases"/>
    <property type="match status" value="1"/>
</dbReference>
<feature type="compositionally biased region" description="Low complexity" evidence="9">
    <location>
        <begin position="959"/>
        <end position="983"/>
    </location>
</feature>
<feature type="compositionally biased region" description="Low complexity" evidence="9">
    <location>
        <begin position="1202"/>
        <end position="1212"/>
    </location>
</feature>
<feature type="compositionally biased region" description="Acidic residues" evidence="9">
    <location>
        <begin position="1232"/>
        <end position="1246"/>
    </location>
</feature>
<feature type="region of interest" description="Disordered" evidence="9">
    <location>
        <begin position="1263"/>
        <end position="1336"/>
    </location>
</feature>
<feature type="region of interest" description="Disordered" evidence="9">
    <location>
        <begin position="1358"/>
        <end position="1410"/>
    </location>
</feature>
<feature type="compositionally biased region" description="Low complexity" evidence="9">
    <location>
        <begin position="1482"/>
        <end position="1493"/>
    </location>
</feature>
<feature type="compositionally biased region" description="Basic residues" evidence="9">
    <location>
        <begin position="110"/>
        <end position="122"/>
    </location>
</feature>
<feature type="region of interest" description="Disordered" evidence="9">
    <location>
        <begin position="106"/>
        <end position="146"/>
    </location>
</feature>
<dbReference type="GO" id="GO:0036297">
    <property type="term" value="P:interstrand cross-link repair"/>
    <property type="evidence" value="ECO:0007669"/>
    <property type="project" value="TreeGrafter"/>
</dbReference>
<name>A0A0D6EMU4_SPOSA</name>
<keyword evidence="3" id="KW-0547">Nucleotide-binding</keyword>
<feature type="region of interest" description="Disordered" evidence="9">
    <location>
        <begin position="1084"/>
        <end position="1246"/>
    </location>
</feature>
<dbReference type="EC" id="3.6.4.12" evidence="8"/>
<dbReference type="PANTHER" id="PTHR14025">
    <property type="entry name" value="FANCONI ANEMIA GROUP M FANCM FAMILY MEMBER"/>
    <property type="match status" value="1"/>
</dbReference>
<dbReference type="InterPro" id="IPR039686">
    <property type="entry name" value="FANCM/Mph1-like_ID"/>
</dbReference>
<dbReference type="OrthoDB" id="164902at2759"/>
<feature type="compositionally biased region" description="Pro residues" evidence="9">
    <location>
        <begin position="1133"/>
        <end position="1144"/>
    </location>
</feature>
<evidence type="ECO:0000256" key="4">
    <source>
        <dbReference type="ARBA" id="ARBA00022801"/>
    </source>
</evidence>
<feature type="compositionally biased region" description="Pro residues" evidence="9">
    <location>
        <begin position="1285"/>
        <end position="1301"/>
    </location>
</feature>
<keyword evidence="6" id="KW-0067">ATP-binding</keyword>
<dbReference type="SMART" id="SM00487">
    <property type="entry name" value="DEXDc"/>
    <property type="match status" value="1"/>
</dbReference>
<evidence type="ECO:0000256" key="6">
    <source>
        <dbReference type="ARBA" id="ARBA00022840"/>
    </source>
</evidence>
<dbReference type="PANTHER" id="PTHR14025:SF20">
    <property type="entry name" value="FANCONI ANEMIA GROUP M PROTEIN"/>
    <property type="match status" value="1"/>
</dbReference>
<dbReference type="GO" id="GO:0043138">
    <property type="term" value="F:3'-5' DNA helicase activity"/>
    <property type="evidence" value="ECO:0007669"/>
    <property type="project" value="InterPro"/>
</dbReference>
<dbReference type="InterPro" id="IPR014001">
    <property type="entry name" value="Helicase_ATP-bd"/>
</dbReference>
<evidence type="ECO:0000256" key="2">
    <source>
        <dbReference type="ARBA" id="ARBA00009889"/>
    </source>
</evidence>
<dbReference type="GO" id="GO:0009378">
    <property type="term" value="F:four-way junction helicase activity"/>
    <property type="evidence" value="ECO:0007669"/>
    <property type="project" value="TreeGrafter"/>
</dbReference>
<comment type="function">
    <text evidence="8">ATP-dependent DNA helicase involved in DNA damage repair by homologous recombination and in genome maintenance. Capable of unwinding D-loops. Plays a role in limiting crossover recombinants during mitotic DNA double-strand break (DSB) repair. Component of a FANCM-MHF complex which promotes gene conversion at blocked replication forks, probably by reversal of the stalled fork.</text>
</comment>
<comment type="subunit">
    <text evidence="8">Interacts with the MHF histone-fold complex to form the FANCM-MHF complex.</text>
</comment>
<comment type="similarity">
    <text evidence="2 8">Belongs to the DEAD box helicase family. DEAH subfamily. FANCM sub-subfamily.</text>
</comment>
<dbReference type="GO" id="GO:0045003">
    <property type="term" value="P:double-strand break repair via synthesis-dependent strand annealing"/>
    <property type="evidence" value="ECO:0007669"/>
    <property type="project" value="TreeGrafter"/>
</dbReference>
<dbReference type="CDD" id="cd18033">
    <property type="entry name" value="DEXDc_FANCM"/>
    <property type="match status" value="1"/>
</dbReference>